<dbReference type="PANTHER" id="PTHR30341">
    <property type="entry name" value="SODIUM ION/PROTON ANTIPORTER NHAA-RELATED"/>
    <property type="match status" value="1"/>
</dbReference>
<accession>A0A6J4J953</accession>
<dbReference type="PANTHER" id="PTHR30341:SF0">
    <property type="entry name" value="NA(+)_H(+) ANTIPORTER NHAA"/>
    <property type="match status" value="1"/>
</dbReference>
<keyword evidence="4 11" id="KW-1003">Cell membrane</keyword>
<dbReference type="Pfam" id="PF06965">
    <property type="entry name" value="Na_H_antiport_1"/>
    <property type="match status" value="1"/>
</dbReference>
<dbReference type="EMBL" id="CADCTB010000205">
    <property type="protein sequence ID" value="CAA9272329.1"/>
    <property type="molecule type" value="Genomic_DNA"/>
</dbReference>
<feature type="transmembrane region" description="Helical" evidence="11">
    <location>
        <begin position="26"/>
        <end position="48"/>
    </location>
</feature>
<feature type="transmembrane region" description="Helical" evidence="11">
    <location>
        <begin position="406"/>
        <end position="426"/>
    </location>
</feature>
<evidence type="ECO:0000256" key="3">
    <source>
        <dbReference type="ARBA" id="ARBA00022449"/>
    </source>
</evidence>
<feature type="transmembrane region" description="Helical" evidence="11">
    <location>
        <begin position="171"/>
        <end position="194"/>
    </location>
</feature>
<evidence type="ECO:0000313" key="12">
    <source>
        <dbReference type="EMBL" id="CAA9272329.1"/>
    </source>
</evidence>
<keyword evidence="10 11" id="KW-0739">Sodium transport</keyword>
<keyword evidence="2 11" id="KW-0813">Transport</keyword>
<evidence type="ECO:0000256" key="6">
    <source>
        <dbReference type="ARBA" id="ARBA00022989"/>
    </source>
</evidence>
<evidence type="ECO:0000256" key="10">
    <source>
        <dbReference type="ARBA" id="ARBA00023201"/>
    </source>
</evidence>
<comment type="function">
    <text evidence="11">Na(+)/H(+) antiporter that extrudes sodium in exchange for external protons.</text>
</comment>
<feature type="transmembrane region" description="Helical" evidence="11">
    <location>
        <begin position="116"/>
        <end position="137"/>
    </location>
</feature>
<feature type="transmembrane region" description="Helical" evidence="11">
    <location>
        <begin position="371"/>
        <end position="394"/>
    </location>
</feature>
<keyword evidence="6 11" id="KW-1133">Transmembrane helix</keyword>
<comment type="similarity">
    <text evidence="11">Belongs to the NhaA Na(+)/H(+) (TC 2.A.33) antiporter family.</text>
</comment>
<dbReference type="GO" id="GO:0005886">
    <property type="term" value="C:plasma membrane"/>
    <property type="evidence" value="ECO:0007669"/>
    <property type="project" value="UniProtKB-SubCell"/>
</dbReference>
<feature type="transmembrane region" description="Helical" evidence="11">
    <location>
        <begin position="333"/>
        <end position="359"/>
    </location>
</feature>
<reference evidence="12" key="1">
    <citation type="submission" date="2020-02" db="EMBL/GenBank/DDBJ databases">
        <authorList>
            <person name="Meier V. D."/>
        </authorList>
    </citation>
    <scope>NUCLEOTIDE SEQUENCE</scope>
    <source>
        <strain evidence="12">AVDCRST_MAG10</strain>
    </source>
</reference>
<feature type="transmembrane region" description="Helical" evidence="11">
    <location>
        <begin position="302"/>
        <end position="321"/>
    </location>
</feature>
<dbReference type="Gene3D" id="1.20.1530.10">
    <property type="entry name" value="Na+/H+ antiporter like domain"/>
    <property type="match status" value="1"/>
</dbReference>
<proteinExistence type="inferred from homology"/>
<comment type="subcellular location">
    <subcellularLocation>
        <location evidence="1">Cell inner membrane</location>
        <topology evidence="1">Multi-pass membrane protein</topology>
    </subcellularLocation>
    <subcellularLocation>
        <location evidence="11">Cell membrane</location>
        <topology evidence="11">Multi-pass membrane protein</topology>
    </subcellularLocation>
</comment>
<dbReference type="InterPro" id="IPR004670">
    <property type="entry name" value="NhaA"/>
</dbReference>
<keyword evidence="3 11" id="KW-0050">Antiport</keyword>
<sequence>MSTQTDQPQGVDALPGRRLPKSVREFLETEASGGILLLAAALIALVWANSPWSASYQSLWHTDVRLNFGRYVLQGDLHHWVNDALMVVFFFVVGLEIKRELVEGKLRDPRTAAMPAIAALGGMVVPAALYILVTAGGEGSRGWGIPMATDIAFAVGVVALLGRRVPASLKLFLLTLAIVDDIGAIIVIGAFYSTDIQPQFFGAAAALIIVILLLSRSGVVWLAPYVVLGAALWLVTYASGVHATIAGVVLGLLTPARNMVPSSVARQWAADLDDEPTADELDAMTRLARHSQSPAERIAHVLHPWSSFLIVPIFALANAGVQIKSDSFDGPGAAAVTGGVMLGLVAGKTLGITGAAWLATRLGIARLPEGANWGMMAAIACIAGIGFTVSLFVAELAFEGGALQDAAKVGVLAASLMAAILGAIGLRRACRPEAGVEA</sequence>
<evidence type="ECO:0000256" key="5">
    <source>
        <dbReference type="ARBA" id="ARBA00022692"/>
    </source>
</evidence>
<dbReference type="InterPro" id="IPR023171">
    <property type="entry name" value="Na/H_antiporter_dom_sf"/>
</dbReference>
<dbReference type="GO" id="GO:0006885">
    <property type="term" value="P:regulation of pH"/>
    <property type="evidence" value="ECO:0007669"/>
    <property type="project" value="UniProtKB-UniRule"/>
</dbReference>
<evidence type="ECO:0000256" key="2">
    <source>
        <dbReference type="ARBA" id="ARBA00022448"/>
    </source>
</evidence>
<evidence type="ECO:0000256" key="4">
    <source>
        <dbReference type="ARBA" id="ARBA00022475"/>
    </source>
</evidence>
<evidence type="ECO:0000256" key="7">
    <source>
        <dbReference type="ARBA" id="ARBA00023053"/>
    </source>
</evidence>
<gene>
    <name evidence="11" type="primary">nhaA</name>
    <name evidence="12" type="ORF">AVDCRST_MAG10-3357</name>
</gene>
<feature type="transmembrane region" description="Helical" evidence="11">
    <location>
        <begin position="143"/>
        <end position="162"/>
    </location>
</feature>
<feature type="transmembrane region" description="Helical" evidence="11">
    <location>
        <begin position="230"/>
        <end position="253"/>
    </location>
</feature>
<dbReference type="GO" id="GO:0015385">
    <property type="term" value="F:sodium:proton antiporter activity"/>
    <property type="evidence" value="ECO:0007669"/>
    <property type="project" value="UniProtKB-UniRule"/>
</dbReference>
<keyword evidence="5 11" id="KW-0812">Transmembrane</keyword>
<keyword evidence="7 11" id="KW-0915">Sodium</keyword>
<evidence type="ECO:0000256" key="9">
    <source>
        <dbReference type="ARBA" id="ARBA00023136"/>
    </source>
</evidence>
<protein>
    <recommendedName>
        <fullName evidence="11">Na(+)/H(+) antiporter NhaA</fullName>
    </recommendedName>
    <alternativeName>
        <fullName evidence="11">Sodium/proton antiporter NhaA</fullName>
    </alternativeName>
</protein>
<keyword evidence="8 11" id="KW-0406">Ion transport</keyword>
<dbReference type="NCBIfam" id="TIGR00773">
    <property type="entry name" value="NhaA"/>
    <property type="match status" value="1"/>
</dbReference>
<evidence type="ECO:0000256" key="11">
    <source>
        <dbReference type="HAMAP-Rule" id="MF_01844"/>
    </source>
</evidence>
<dbReference type="HAMAP" id="MF_01844">
    <property type="entry name" value="NhaA"/>
    <property type="match status" value="1"/>
</dbReference>
<evidence type="ECO:0000256" key="1">
    <source>
        <dbReference type="ARBA" id="ARBA00004429"/>
    </source>
</evidence>
<name>A0A6J4J953_9ACTN</name>
<feature type="transmembrane region" description="Helical" evidence="11">
    <location>
        <begin position="200"/>
        <end position="223"/>
    </location>
</feature>
<keyword evidence="9 11" id="KW-0472">Membrane</keyword>
<dbReference type="AlphaFoldDB" id="A0A6J4J953"/>
<evidence type="ECO:0000256" key="8">
    <source>
        <dbReference type="ARBA" id="ARBA00023065"/>
    </source>
</evidence>
<organism evidence="12">
    <name type="scientific">uncultured Acidimicrobiales bacterium</name>
    <dbReference type="NCBI Taxonomy" id="310071"/>
    <lineage>
        <taxon>Bacteria</taxon>
        <taxon>Bacillati</taxon>
        <taxon>Actinomycetota</taxon>
        <taxon>Acidimicrobiia</taxon>
        <taxon>Acidimicrobiales</taxon>
        <taxon>environmental samples</taxon>
    </lineage>
</organism>
<comment type="catalytic activity">
    <reaction evidence="11">
        <text>Na(+)(in) + 2 H(+)(out) = Na(+)(out) + 2 H(+)(in)</text>
        <dbReference type="Rhea" id="RHEA:29251"/>
        <dbReference type="ChEBI" id="CHEBI:15378"/>
        <dbReference type="ChEBI" id="CHEBI:29101"/>
    </reaction>
</comment>